<evidence type="ECO:0000313" key="4">
    <source>
        <dbReference type="Proteomes" id="UP000231194"/>
    </source>
</evidence>
<keyword evidence="1" id="KW-0472">Membrane</keyword>
<comment type="caution">
    <text evidence="3">The sequence shown here is derived from an EMBL/GenBank/DDBJ whole genome shotgun (WGS) entry which is preliminary data.</text>
</comment>
<keyword evidence="4" id="KW-1185">Reference proteome</keyword>
<gene>
    <name evidence="3" type="ORF">CVM73_06795</name>
</gene>
<evidence type="ECO:0000313" key="3">
    <source>
        <dbReference type="EMBL" id="PJG55856.1"/>
    </source>
</evidence>
<dbReference type="OrthoDB" id="7559170at2"/>
<dbReference type="RefSeq" id="WP_100231243.1">
    <property type="nucleotide sequence ID" value="NZ_PGVG01000004.1"/>
</dbReference>
<dbReference type="PIRSF" id="PIRSF030959">
    <property type="entry name" value="UCP030959"/>
    <property type="match status" value="1"/>
</dbReference>
<feature type="domain" description="ESX-1 secretion system protein EccA1-like N-terminal" evidence="2">
    <location>
        <begin position="81"/>
        <end position="220"/>
    </location>
</feature>
<dbReference type="InterPro" id="IPR014562">
    <property type="entry name" value="UCP030959_TPR_rpt-cont"/>
</dbReference>
<dbReference type="AlphaFoldDB" id="A0A2M8RDH1"/>
<dbReference type="Pfam" id="PF21545">
    <property type="entry name" value="T7SS_EccA1_N"/>
    <property type="match status" value="1"/>
</dbReference>
<evidence type="ECO:0000259" key="2">
    <source>
        <dbReference type="Pfam" id="PF21545"/>
    </source>
</evidence>
<protein>
    <recommendedName>
        <fullName evidence="2">ESX-1 secretion system protein EccA1-like N-terminal domain-containing protein</fullName>
    </recommendedName>
</protein>
<dbReference type="InterPro" id="IPR049078">
    <property type="entry name" value="T7SS_EccA1-like_N"/>
</dbReference>
<evidence type="ECO:0000256" key="1">
    <source>
        <dbReference type="SAM" id="Phobius"/>
    </source>
</evidence>
<proteinExistence type="predicted"/>
<dbReference type="SUPFAM" id="SSF48452">
    <property type="entry name" value="TPR-like"/>
    <property type="match status" value="1"/>
</dbReference>
<dbReference type="InterPro" id="IPR011990">
    <property type="entry name" value="TPR-like_helical_dom_sf"/>
</dbReference>
<sequence>MPVALVVLLLDLTLIYHASRTGRLRPWAFIILLVPMMGALAYIAVELIPEWFSSPGARQARQRVANRLDPEKRYRELSDRLAGTDTIANRAALAEECANIGRFAEAEAHYDHILKLPMGHDPAYAFRKAQTEFSAKRPADALATLDDLQKQWPDFDSADAHLLYARALAEVGRLDEALEEYHALAGYFPGAEARVRYGMLLQTVGRTAEARMVFNELLIQMRRAPKYLRKAQDEWLNIAEKQLSASR</sequence>
<keyword evidence="1" id="KW-0812">Transmembrane</keyword>
<dbReference type="Proteomes" id="UP000231194">
    <property type="component" value="Unassembled WGS sequence"/>
</dbReference>
<feature type="transmembrane region" description="Helical" evidence="1">
    <location>
        <begin position="25"/>
        <end position="45"/>
    </location>
</feature>
<name>A0A2M8RDH1_9BRAD</name>
<dbReference type="Gene3D" id="1.25.40.10">
    <property type="entry name" value="Tetratricopeptide repeat domain"/>
    <property type="match status" value="1"/>
</dbReference>
<reference evidence="3 4" key="1">
    <citation type="submission" date="2017-11" db="EMBL/GenBank/DDBJ databases">
        <title>Bradyrhizobium forestalis sp. nov., an efficient nitrogen-fixing bacterium isolated from nodules of forest legume species in the Amazon.</title>
        <authorList>
            <person name="Costa E.M."/>
            <person name="Guimaraes A."/>
            <person name="Carvalho T.S."/>
            <person name="Rodrigues T.L."/>
            <person name="Ribeiro P.R.A."/>
            <person name="Lebbe L."/>
            <person name="Willems A."/>
            <person name="Moreira F.M.S."/>
        </authorList>
    </citation>
    <scope>NUCLEOTIDE SEQUENCE [LARGE SCALE GENOMIC DNA]</scope>
    <source>
        <strain evidence="3 4">INPA54B</strain>
    </source>
</reference>
<organism evidence="3 4">
    <name type="scientific">Bradyrhizobium forestalis</name>
    <dbReference type="NCBI Taxonomy" id="1419263"/>
    <lineage>
        <taxon>Bacteria</taxon>
        <taxon>Pseudomonadati</taxon>
        <taxon>Pseudomonadota</taxon>
        <taxon>Alphaproteobacteria</taxon>
        <taxon>Hyphomicrobiales</taxon>
        <taxon>Nitrobacteraceae</taxon>
        <taxon>Bradyrhizobium</taxon>
    </lineage>
</organism>
<keyword evidence="1" id="KW-1133">Transmembrane helix</keyword>
<dbReference type="EMBL" id="PGVG01000004">
    <property type="protein sequence ID" value="PJG55856.1"/>
    <property type="molecule type" value="Genomic_DNA"/>
</dbReference>
<accession>A0A2M8RDH1</accession>